<evidence type="ECO:0000256" key="3">
    <source>
        <dbReference type="ARBA" id="ARBA00022989"/>
    </source>
</evidence>
<dbReference type="InterPro" id="IPR001129">
    <property type="entry name" value="Membr-assoc_MAPEG"/>
</dbReference>
<name>A0ABT0DTE6_9SPHN</name>
<dbReference type="RefSeq" id="WP_247229735.1">
    <property type="nucleotide sequence ID" value="NZ_JALKHS010000004.1"/>
</dbReference>
<dbReference type="EMBL" id="JALKHS010000004">
    <property type="protein sequence ID" value="MCK0530232.1"/>
    <property type="molecule type" value="Genomic_DNA"/>
</dbReference>
<feature type="transmembrane region" description="Helical" evidence="5">
    <location>
        <begin position="53"/>
        <end position="70"/>
    </location>
</feature>
<dbReference type="Gene3D" id="1.20.120.550">
    <property type="entry name" value="Membrane associated eicosanoid/glutathione metabolism-like domain"/>
    <property type="match status" value="1"/>
</dbReference>
<evidence type="ECO:0000256" key="4">
    <source>
        <dbReference type="ARBA" id="ARBA00023136"/>
    </source>
</evidence>
<sequence length="143" mass="15101">MLLPITLTLAAACAFVNLWLATRCVRIRMSAKTLHGDGGNPLLARRMRAHANFTEYAPLVLILFALVELALGSPLWLWIAACAFIIARVAHPIGMDGDSPSPARAVGALLTWVVMAGLAIAALYAAYSATRAVPAPPTLAAQI</sequence>
<dbReference type="Proteomes" id="UP001203512">
    <property type="component" value="Unassembled WGS sequence"/>
</dbReference>
<organism evidence="6 7">
    <name type="scientific">Sphingobium agri</name>
    <dbReference type="NCBI Taxonomy" id="2933566"/>
    <lineage>
        <taxon>Bacteria</taxon>
        <taxon>Pseudomonadati</taxon>
        <taxon>Pseudomonadota</taxon>
        <taxon>Alphaproteobacteria</taxon>
        <taxon>Sphingomonadales</taxon>
        <taxon>Sphingomonadaceae</taxon>
        <taxon>Sphingobium</taxon>
    </lineage>
</organism>
<gene>
    <name evidence="6" type="ORF">MU848_01385</name>
</gene>
<evidence type="ECO:0000313" key="7">
    <source>
        <dbReference type="Proteomes" id="UP001203512"/>
    </source>
</evidence>
<proteinExistence type="predicted"/>
<reference evidence="6 7" key="1">
    <citation type="submission" date="2022-04" db="EMBL/GenBank/DDBJ databases">
        <authorList>
            <person name="Huq M.A."/>
        </authorList>
    </citation>
    <scope>NUCLEOTIDE SEQUENCE [LARGE SCALE GENOMIC DNA]</scope>
    <source>
        <strain evidence="6 7">MAH-33</strain>
    </source>
</reference>
<feature type="transmembrane region" description="Helical" evidence="5">
    <location>
        <begin position="106"/>
        <end position="127"/>
    </location>
</feature>
<evidence type="ECO:0000256" key="1">
    <source>
        <dbReference type="ARBA" id="ARBA00004370"/>
    </source>
</evidence>
<evidence type="ECO:0000313" key="6">
    <source>
        <dbReference type="EMBL" id="MCK0530232.1"/>
    </source>
</evidence>
<comment type="subcellular location">
    <subcellularLocation>
        <location evidence="1">Membrane</location>
    </subcellularLocation>
</comment>
<comment type="caution">
    <text evidence="6">The sequence shown here is derived from an EMBL/GenBank/DDBJ whole genome shotgun (WGS) entry which is preliminary data.</text>
</comment>
<keyword evidence="4 5" id="KW-0472">Membrane</keyword>
<keyword evidence="3 5" id="KW-1133">Transmembrane helix</keyword>
<accession>A0ABT0DTE6</accession>
<feature type="transmembrane region" description="Helical" evidence="5">
    <location>
        <begin position="6"/>
        <end position="25"/>
    </location>
</feature>
<protein>
    <submittedName>
        <fullName evidence="6">MAPEG family protein</fullName>
    </submittedName>
</protein>
<dbReference type="Pfam" id="PF01124">
    <property type="entry name" value="MAPEG"/>
    <property type="match status" value="1"/>
</dbReference>
<keyword evidence="7" id="KW-1185">Reference proteome</keyword>
<dbReference type="PANTHER" id="PTHR35814">
    <property type="match status" value="1"/>
</dbReference>
<dbReference type="InterPro" id="IPR023352">
    <property type="entry name" value="MAPEG-like_dom_sf"/>
</dbReference>
<dbReference type="SUPFAM" id="SSF161084">
    <property type="entry name" value="MAPEG domain-like"/>
    <property type="match status" value="1"/>
</dbReference>
<dbReference type="PANTHER" id="PTHR35814:SF1">
    <property type="entry name" value="GLUTATHIONE S-TRANSFERASE-RELATED"/>
    <property type="match status" value="1"/>
</dbReference>
<evidence type="ECO:0000256" key="2">
    <source>
        <dbReference type="ARBA" id="ARBA00022692"/>
    </source>
</evidence>
<evidence type="ECO:0000256" key="5">
    <source>
        <dbReference type="SAM" id="Phobius"/>
    </source>
</evidence>
<keyword evidence="2 5" id="KW-0812">Transmembrane</keyword>